<evidence type="ECO:0000313" key="4">
    <source>
        <dbReference type="Proteomes" id="UP001482520"/>
    </source>
</evidence>
<keyword evidence="4" id="KW-1185">Reference proteome</keyword>
<name>A0ABV1NYT9_9ACTN</name>
<evidence type="ECO:0000313" key="3">
    <source>
        <dbReference type="EMBL" id="MEQ7847686.1"/>
    </source>
</evidence>
<evidence type="ECO:0000256" key="2">
    <source>
        <dbReference type="SAM" id="SignalP"/>
    </source>
</evidence>
<dbReference type="EMBL" id="JBEGDP010000010">
    <property type="protein sequence ID" value="MEQ7847686.1"/>
    <property type="molecule type" value="Genomic_DNA"/>
</dbReference>
<dbReference type="Proteomes" id="UP001482520">
    <property type="component" value="Unassembled WGS sequence"/>
</dbReference>
<feature type="compositionally biased region" description="Gly residues" evidence="1">
    <location>
        <begin position="228"/>
        <end position="261"/>
    </location>
</feature>
<feature type="signal peptide" evidence="2">
    <location>
        <begin position="1"/>
        <end position="30"/>
    </location>
</feature>
<evidence type="ECO:0000256" key="1">
    <source>
        <dbReference type="SAM" id="MobiDB-lite"/>
    </source>
</evidence>
<feature type="chain" id="PRO_5046200137" description="DUF4352 domain-containing protein" evidence="2">
    <location>
        <begin position="31"/>
        <end position="261"/>
    </location>
</feature>
<protein>
    <recommendedName>
        <fullName evidence="5">DUF4352 domain-containing protein</fullName>
    </recommendedName>
</protein>
<evidence type="ECO:0008006" key="5">
    <source>
        <dbReference type="Google" id="ProtNLM"/>
    </source>
</evidence>
<proteinExistence type="predicted"/>
<sequence length="261" mass="26398">MTARPLLRRPRLAAFAVLPVLALATAGCSATDEAAGPSEASGAPSTSTSASAGASASAEGEPYLPVPDDVELTGQGSALSLGDEAVVAYEPDQKSVGVLDITVEKVQRTTFEKSFQGWELTKQVRTATPYFVQATVANVGDSDLGGRRVPLYAVDDADVLVESSSFVSTFTPCPSTPLPKKFRNGDEEKVCLVYLVPDGGSLEAVSFRPTEDFNPITWSGPVTTVGKGSAGGQAQGAGRNGGKGSAGGGQGGGNGGNGGNG</sequence>
<dbReference type="RefSeq" id="WP_349804608.1">
    <property type="nucleotide sequence ID" value="NZ_JBEGDP010000010.1"/>
</dbReference>
<gene>
    <name evidence="3" type="ORF">V6R90_10375</name>
</gene>
<dbReference type="PROSITE" id="PS51257">
    <property type="entry name" value="PROKAR_LIPOPROTEIN"/>
    <property type="match status" value="1"/>
</dbReference>
<keyword evidence="2" id="KW-0732">Signal</keyword>
<reference evidence="3 4" key="1">
    <citation type="submission" date="2024-02" db="EMBL/GenBank/DDBJ databases">
        <title>Full genome sequence of Nocardioides kribbensis.</title>
        <authorList>
            <person name="Poletto B.L."/>
            <person name="Silva G."/>
            <person name="Galante D."/>
            <person name="Campos K.R."/>
            <person name="Santos M.B.N."/>
            <person name="Sacchi C.T."/>
        </authorList>
    </citation>
    <scope>NUCLEOTIDE SEQUENCE [LARGE SCALE GENOMIC DNA]</scope>
    <source>
        <strain evidence="3 4">O4R</strain>
    </source>
</reference>
<organism evidence="3 4">
    <name type="scientific">Nocardioides kribbensis</name>
    <dbReference type="NCBI Taxonomy" id="305517"/>
    <lineage>
        <taxon>Bacteria</taxon>
        <taxon>Bacillati</taxon>
        <taxon>Actinomycetota</taxon>
        <taxon>Actinomycetes</taxon>
        <taxon>Propionibacteriales</taxon>
        <taxon>Nocardioidaceae</taxon>
        <taxon>Nocardioides</taxon>
    </lineage>
</organism>
<feature type="compositionally biased region" description="Low complexity" evidence="1">
    <location>
        <begin position="33"/>
        <end position="62"/>
    </location>
</feature>
<comment type="caution">
    <text evidence="3">The sequence shown here is derived from an EMBL/GenBank/DDBJ whole genome shotgun (WGS) entry which is preliminary data.</text>
</comment>
<feature type="region of interest" description="Disordered" evidence="1">
    <location>
        <begin position="218"/>
        <end position="261"/>
    </location>
</feature>
<feature type="region of interest" description="Disordered" evidence="1">
    <location>
        <begin position="32"/>
        <end position="69"/>
    </location>
</feature>
<accession>A0ABV1NYT9</accession>